<evidence type="ECO:0000313" key="1">
    <source>
        <dbReference type="EMBL" id="ALI36962.1"/>
    </source>
</evidence>
<proteinExistence type="predicted"/>
<reference evidence="2" key="1">
    <citation type="submission" date="2015-10" db="EMBL/GenBank/DDBJ databases">
        <title>Niche specialization of a soil ammonia-oxidizing archaeon, Candidatus Nitrosocosmicus oleophilus.</title>
        <authorList>
            <person name="Jung M.-Y."/>
            <person name="Rhee S.-K."/>
        </authorList>
    </citation>
    <scope>NUCLEOTIDE SEQUENCE [LARGE SCALE GENOMIC DNA]</scope>
    <source>
        <strain evidence="2">MY3</strain>
    </source>
</reference>
<dbReference type="KEGG" id="taa:NMY3_02772"/>
<evidence type="ECO:0000313" key="2">
    <source>
        <dbReference type="Proteomes" id="UP000058925"/>
    </source>
</evidence>
<protein>
    <submittedName>
        <fullName evidence="1">Uncharacterized protein</fullName>
    </submittedName>
</protein>
<sequence>MGKDVQEKIIENPIFSFDLFNGREIVTQSKHNELI</sequence>
<dbReference type="EMBL" id="CP012850">
    <property type="protein sequence ID" value="ALI36962.1"/>
    <property type="molecule type" value="Genomic_DNA"/>
</dbReference>
<dbReference type="Proteomes" id="UP000058925">
    <property type="component" value="Chromosome"/>
</dbReference>
<gene>
    <name evidence="1" type="ORF">NMY3_02772</name>
</gene>
<keyword evidence="2" id="KW-1185">Reference proteome</keyword>
<accession>A0A654MBW5</accession>
<organism evidence="1 2">
    <name type="scientific">Candidatus Nitrosocosmicus oleophilus</name>
    <dbReference type="NCBI Taxonomy" id="1353260"/>
    <lineage>
        <taxon>Archaea</taxon>
        <taxon>Nitrososphaerota</taxon>
        <taxon>Nitrososphaeria</taxon>
        <taxon>Nitrososphaerales</taxon>
        <taxon>Nitrososphaeraceae</taxon>
        <taxon>Candidatus Nitrosocosmicus</taxon>
    </lineage>
</organism>
<name>A0A654MBW5_9ARCH</name>
<dbReference type="AlphaFoldDB" id="A0A654MBW5"/>